<evidence type="ECO:0000256" key="5">
    <source>
        <dbReference type="RuleBase" id="RU003657"/>
    </source>
</evidence>
<dbReference type="RefSeq" id="WP_220807475.1">
    <property type="nucleotide sequence ID" value="NZ_BPMK01000005.1"/>
</dbReference>
<evidence type="ECO:0000313" key="6">
    <source>
        <dbReference type="EMBL" id="GIZ51301.1"/>
    </source>
</evidence>
<dbReference type="Gene3D" id="3.20.20.70">
    <property type="entry name" value="Aldolase class I"/>
    <property type="match status" value="1"/>
</dbReference>
<dbReference type="PANTHER" id="PTHR21235">
    <property type="entry name" value="IMIDAZOLE GLYCEROL PHOSPHATE SYNTHASE SUBUNIT HISF/H IGP SYNTHASE SUBUNIT HISF/H"/>
    <property type="match status" value="1"/>
</dbReference>
<name>A0ABQ4Q297_9BURK</name>
<dbReference type="InterPro" id="IPR050064">
    <property type="entry name" value="IGPS_HisA/HisF"/>
</dbReference>
<keyword evidence="2 5" id="KW-0028">Amino-acid biosynthesis</keyword>
<evidence type="ECO:0000256" key="2">
    <source>
        <dbReference type="ARBA" id="ARBA00022605"/>
    </source>
</evidence>
<dbReference type="InterPro" id="IPR006062">
    <property type="entry name" value="His_biosynth"/>
</dbReference>
<dbReference type="Pfam" id="PF00977">
    <property type="entry name" value="His_biosynth"/>
    <property type="match status" value="1"/>
</dbReference>
<accession>A0ABQ4Q297</accession>
<protein>
    <submittedName>
        <fullName evidence="6">Uncharacterized protein</fullName>
    </submittedName>
</protein>
<dbReference type="Proteomes" id="UP000887222">
    <property type="component" value="Unassembled WGS sequence"/>
</dbReference>
<evidence type="ECO:0000256" key="4">
    <source>
        <dbReference type="ARBA" id="ARBA00029440"/>
    </source>
</evidence>
<keyword evidence="7" id="KW-1185">Reference proteome</keyword>
<dbReference type="InterPro" id="IPR013785">
    <property type="entry name" value="Aldolase_TIM"/>
</dbReference>
<proteinExistence type="inferred from homology"/>
<dbReference type="EMBL" id="BPMK01000005">
    <property type="protein sequence ID" value="GIZ51301.1"/>
    <property type="molecule type" value="Genomic_DNA"/>
</dbReference>
<organism evidence="6 7">
    <name type="scientific">Noviherbaspirillum aridicola</name>
    <dbReference type="NCBI Taxonomy" id="2849687"/>
    <lineage>
        <taxon>Bacteria</taxon>
        <taxon>Pseudomonadati</taxon>
        <taxon>Pseudomonadota</taxon>
        <taxon>Betaproteobacteria</taxon>
        <taxon>Burkholderiales</taxon>
        <taxon>Oxalobacteraceae</taxon>
        <taxon>Noviherbaspirillum</taxon>
    </lineage>
</organism>
<comment type="caution">
    <text evidence="6">The sequence shown here is derived from an EMBL/GenBank/DDBJ whole genome shotgun (WGS) entry which is preliminary data.</text>
</comment>
<comment type="pathway">
    <text evidence="4">Amino-acid biosynthesis.</text>
</comment>
<comment type="similarity">
    <text evidence="1 5">Belongs to the HisA/HisF family.</text>
</comment>
<reference evidence="6 7" key="1">
    <citation type="journal article" date="2022" name="Int. J. Syst. Evol. Microbiol.">
        <title>Noviherbaspirillum aridicola sp. nov., isolated from an arid soil in Pakistan.</title>
        <authorList>
            <person name="Khan I.U."/>
            <person name="Saqib M."/>
            <person name="Amin A."/>
            <person name="Hussain F."/>
            <person name="Li L."/>
            <person name="Liu Y.H."/>
            <person name="Fang B.Z."/>
            <person name="Ahmed I."/>
            <person name="Li W.J."/>
        </authorList>
    </citation>
    <scope>NUCLEOTIDE SEQUENCE [LARGE SCALE GENOMIC DNA]</scope>
    <source>
        <strain evidence="6 7">NCCP-691</strain>
    </source>
</reference>
<dbReference type="SUPFAM" id="SSF51366">
    <property type="entry name" value="Ribulose-phoshate binding barrel"/>
    <property type="match status" value="1"/>
</dbReference>
<gene>
    <name evidence="6" type="ORF">NCCP691_13150</name>
</gene>
<evidence type="ECO:0000256" key="3">
    <source>
        <dbReference type="ARBA" id="ARBA00023102"/>
    </source>
</evidence>
<evidence type="ECO:0000313" key="7">
    <source>
        <dbReference type="Proteomes" id="UP000887222"/>
    </source>
</evidence>
<dbReference type="PANTHER" id="PTHR21235:SF2">
    <property type="entry name" value="IMIDAZOLE GLYCEROL PHOSPHATE SYNTHASE HISHF"/>
    <property type="match status" value="1"/>
</dbReference>
<sequence length="256" mass="27676">MIKKRLIGVVTVRDGLAVQSFGYRRYLPLGRPEILVENLDRWGADEILVQCTDRSTRGLGPDLALLERIGRLGLSTPLIYAGGIRNAEDARAATKAAADRVCVDALLQDDPGALDTLAAHLGAQAIIAALPLSREDGELRLLDYRQRRSTALPAPLLGVLGAGMLSEVLIIDWRNEGRRGGFDQSLLTGFPANIPLIAFGGLSEAQQLQQVFELPQVVAAAVGNFLAYEEHAIQHLKKQLTGIALRPAVYRSSLTP</sequence>
<dbReference type="InterPro" id="IPR011060">
    <property type="entry name" value="RibuloseP-bd_barrel"/>
</dbReference>
<keyword evidence="3 5" id="KW-0368">Histidine biosynthesis</keyword>
<evidence type="ECO:0000256" key="1">
    <source>
        <dbReference type="ARBA" id="ARBA00009667"/>
    </source>
</evidence>